<reference evidence="1" key="2">
    <citation type="submission" date="2020-09" db="EMBL/GenBank/DDBJ databases">
        <authorList>
            <person name="Sun Q."/>
            <person name="Zhou Y."/>
        </authorList>
    </citation>
    <scope>NUCLEOTIDE SEQUENCE</scope>
    <source>
        <strain evidence="1">CGMCC 1.12754</strain>
    </source>
</reference>
<accession>A0A917H289</accession>
<sequence length="98" mass="11343">MKLHNHFLKDDISKASEEYWRAMEALSNTMTLMNQGRISEAKHVSIGITKALHEQEKLTDKKRQSVKEKNLSNIESLIEELEAKGVHIRVVRGLHHEQ</sequence>
<keyword evidence="2" id="KW-1185">Reference proteome</keyword>
<evidence type="ECO:0000313" key="1">
    <source>
        <dbReference type="EMBL" id="GGG64512.1"/>
    </source>
</evidence>
<organism evidence="1 2">
    <name type="scientific">Virgibacillus oceani</name>
    <dbReference type="NCBI Taxonomy" id="1479511"/>
    <lineage>
        <taxon>Bacteria</taxon>
        <taxon>Bacillati</taxon>
        <taxon>Bacillota</taxon>
        <taxon>Bacilli</taxon>
        <taxon>Bacillales</taxon>
        <taxon>Bacillaceae</taxon>
        <taxon>Virgibacillus</taxon>
    </lineage>
</organism>
<evidence type="ECO:0000313" key="2">
    <source>
        <dbReference type="Proteomes" id="UP000622860"/>
    </source>
</evidence>
<dbReference type="AlphaFoldDB" id="A0A917H289"/>
<dbReference type="Proteomes" id="UP000622860">
    <property type="component" value="Unassembled WGS sequence"/>
</dbReference>
<dbReference type="RefSeq" id="WP_188453767.1">
    <property type="nucleotide sequence ID" value="NZ_BMFR01000001.1"/>
</dbReference>
<gene>
    <name evidence="1" type="ORF">GCM10011398_05130</name>
</gene>
<protein>
    <submittedName>
        <fullName evidence="1">Uncharacterized protein</fullName>
    </submittedName>
</protein>
<proteinExistence type="predicted"/>
<comment type="caution">
    <text evidence="1">The sequence shown here is derived from an EMBL/GenBank/DDBJ whole genome shotgun (WGS) entry which is preliminary data.</text>
</comment>
<reference evidence="1" key="1">
    <citation type="journal article" date="2014" name="Int. J. Syst. Evol. Microbiol.">
        <title>Complete genome sequence of Corynebacterium casei LMG S-19264T (=DSM 44701T), isolated from a smear-ripened cheese.</title>
        <authorList>
            <consortium name="US DOE Joint Genome Institute (JGI-PGF)"/>
            <person name="Walter F."/>
            <person name="Albersmeier A."/>
            <person name="Kalinowski J."/>
            <person name="Ruckert C."/>
        </authorList>
    </citation>
    <scope>NUCLEOTIDE SEQUENCE</scope>
    <source>
        <strain evidence="1">CGMCC 1.12754</strain>
    </source>
</reference>
<name>A0A917H289_9BACI</name>
<dbReference type="EMBL" id="BMFR01000001">
    <property type="protein sequence ID" value="GGG64512.1"/>
    <property type="molecule type" value="Genomic_DNA"/>
</dbReference>